<dbReference type="NCBIfam" id="NF009667">
    <property type="entry name" value="PRK13188.1"/>
    <property type="match status" value="1"/>
</dbReference>
<keyword evidence="8 15" id="KW-0479">Metal-binding</keyword>
<comment type="subcellular location">
    <subcellularLocation>
        <location evidence="3 16">Cytoplasm</location>
    </subcellularLocation>
</comment>
<evidence type="ECO:0000256" key="13">
    <source>
        <dbReference type="ARBA" id="ARBA00024535"/>
    </source>
</evidence>
<evidence type="ECO:0000256" key="1">
    <source>
        <dbReference type="ARBA" id="ARBA00001947"/>
    </source>
</evidence>
<comment type="function">
    <text evidence="14 16">Involved in unsaturated fatty acids biosynthesis. Catalyzes the dehydration of short chain beta-hydroxyacyl-ACPs and long chain saturated and unsaturated beta-hydroxyacyl-ACPs.</text>
</comment>
<dbReference type="EMBL" id="BAAFSF010000001">
    <property type="protein sequence ID" value="GAB1251387.1"/>
    <property type="molecule type" value="Genomic_DNA"/>
</dbReference>
<comment type="catalytic activity">
    <reaction evidence="16">
        <text>a (3R)-hydroxyacyl-[ACP] = a (2E)-enoyl-[ACP] + H2O</text>
        <dbReference type="Rhea" id="RHEA:13097"/>
        <dbReference type="Rhea" id="RHEA-COMP:9925"/>
        <dbReference type="Rhea" id="RHEA-COMP:9945"/>
        <dbReference type="ChEBI" id="CHEBI:15377"/>
        <dbReference type="ChEBI" id="CHEBI:78784"/>
        <dbReference type="ChEBI" id="CHEBI:78827"/>
        <dbReference type="EC" id="4.2.1.59"/>
    </reaction>
</comment>
<gene>
    <name evidence="16" type="primary">fabZ</name>
    <name evidence="15" type="synonym">lpxC</name>
    <name evidence="17" type="ORF">Tsumi_04910</name>
</gene>
<comment type="catalytic activity">
    <reaction evidence="13 15">
        <text>a UDP-3-O-[(3R)-3-hydroxyacyl]-N-acetyl-alpha-D-glucosamine + H2O = a UDP-3-O-[(3R)-3-hydroxyacyl]-alpha-D-glucosamine + acetate</text>
        <dbReference type="Rhea" id="RHEA:67816"/>
        <dbReference type="ChEBI" id="CHEBI:15377"/>
        <dbReference type="ChEBI" id="CHEBI:30089"/>
        <dbReference type="ChEBI" id="CHEBI:137740"/>
        <dbReference type="ChEBI" id="CHEBI:173225"/>
        <dbReference type="EC" id="3.5.1.108"/>
    </reaction>
</comment>
<accession>A0ABQ0E102</accession>
<dbReference type="InterPro" id="IPR010084">
    <property type="entry name" value="FabZ"/>
</dbReference>
<feature type="binding site" evidence="15">
    <location>
        <position position="258"/>
    </location>
    <ligand>
        <name>Zn(2+)</name>
        <dbReference type="ChEBI" id="CHEBI:29105"/>
    </ligand>
</feature>
<comment type="caution">
    <text evidence="17">The sequence shown here is derived from an EMBL/GenBank/DDBJ whole genome shotgun (WGS) entry which is preliminary data.</text>
</comment>
<evidence type="ECO:0000256" key="4">
    <source>
        <dbReference type="ARBA" id="ARBA00005002"/>
    </source>
</evidence>
<evidence type="ECO:0000256" key="14">
    <source>
        <dbReference type="ARBA" id="ARBA00025049"/>
    </source>
</evidence>
<reference evidence="17 18" key="1">
    <citation type="journal article" date="2025" name="Int. J. Syst. Evol. Microbiol.">
        <title>Desulfovibrio falkowii sp. nov., Porphyromonas miyakawae sp. nov., Mediterraneibacter flintii sp. nov. and Owariibacterium komagatae gen. nov., sp. nov., isolated from human faeces.</title>
        <authorList>
            <person name="Hamaguchi T."/>
            <person name="Ohara M."/>
            <person name="Hisatomi A."/>
            <person name="Sekiguchi K."/>
            <person name="Takeda J.I."/>
            <person name="Ueyama J."/>
            <person name="Ito M."/>
            <person name="Nishiwaki H."/>
            <person name="Ogi T."/>
            <person name="Hirayama M."/>
            <person name="Ohkuma M."/>
            <person name="Sakamoto M."/>
            <person name="Ohno K."/>
        </authorList>
    </citation>
    <scope>NUCLEOTIDE SEQUENCE [LARGE SCALE GENOMIC DNA]</scope>
    <source>
        <strain evidence="17 18">13CB11C</strain>
    </source>
</reference>
<keyword evidence="6 15" id="KW-0444">Lipid biosynthesis</keyword>
<dbReference type="EC" id="4.2.1.59" evidence="16"/>
<keyword evidence="5 16" id="KW-0963">Cytoplasm</keyword>
<keyword evidence="18" id="KW-1185">Reference proteome</keyword>
<comment type="similarity">
    <text evidence="16">Belongs to the thioester dehydratase family. FabZ subfamily.</text>
</comment>
<keyword evidence="12 16" id="KW-0456">Lyase</keyword>
<sequence length="460" mass="51177">MELQHTLCNEITFNGVGLHTGKEVTLTMRPAPADSGYMICRTDLAEPATINAVAELVASTERSTLLKSRTMSVGTVEHALAALYALGVDNCLMEVNGEEFPILDGSAAPYVEAIKRVGLQEQKAEREYFVVKRPFEVKDDESGARILVLPDDTFAIEAHLSYNSPLLDHQFASWSLQDSFETEIAKARSFVFVRDIMKLHKMGLIQGGDISNALIIADTPLSDEERSFFSEHYPQFSLPEKLGALNSNEAFNNEPARHKILDIIGDFALCGRFIKGHVIAFRPGHGINNKMARLLRKDIKMYESLAPEYDPDATPLMDINRIKQLLPHRFPFLMVDKIVSMGYRSIVGVKNVSGNEPFFQGHFPNEPVMPGVLIVEAMAQTGGLLVLNSMGDNCSTYFLTINNVKFRQKVVPGDTLIFKLKMTSELRRGIANMRGLAFVGSKLVCEAEFMAQIINNNKNE</sequence>
<dbReference type="InterPro" id="IPR011334">
    <property type="entry name" value="UDP-acyl_GlcNac_deAcase_C"/>
</dbReference>
<keyword evidence="11 15" id="KW-0443">Lipid metabolism</keyword>
<evidence type="ECO:0000256" key="16">
    <source>
        <dbReference type="HAMAP-Rule" id="MF_00406"/>
    </source>
</evidence>
<comment type="cofactor">
    <cofactor evidence="1 15">
        <name>Zn(2+)</name>
        <dbReference type="ChEBI" id="CHEBI:29105"/>
    </cofactor>
</comment>
<dbReference type="RefSeq" id="WP_411915198.1">
    <property type="nucleotide sequence ID" value="NZ_BAAFSF010000001.1"/>
</dbReference>
<dbReference type="Proteomes" id="UP001628220">
    <property type="component" value="Unassembled WGS sequence"/>
</dbReference>
<proteinExistence type="inferred from homology"/>
<keyword evidence="9 15" id="KW-0378">Hydrolase</keyword>
<comment type="pathway">
    <text evidence="4 15">Glycolipid biosynthesis; lipid IV(A) biosynthesis; lipid IV(A) from (3R)-3-hydroxytetradecanoyl-[acyl-carrier-protein] and UDP-N-acetyl-alpha-D-glucosamine: step 2/6.</text>
</comment>
<dbReference type="CDD" id="cd01288">
    <property type="entry name" value="FabZ"/>
    <property type="match status" value="1"/>
</dbReference>
<dbReference type="InterPro" id="IPR020568">
    <property type="entry name" value="Ribosomal_Su5_D2-typ_SF"/>
</dbReference>
<evidence type="ECO:0000256" key="3">
    <source>
        <dbReference type="ARBA" id="ARBA00004496"/>
    </source>
</evidence>
<feature type="binding site" evidence="15">
    <location>
        <position position="78"/>
    </location>
    <ligand>
        <name>Zn(2+)</name>
        <dbReference type="ChEBI" id="CHEBI:29105"/>
    </ligand>
</feature>
<dbReference type="SUPFAM" id="SSF54637">
    <property type="entry name" value="Thioesterase/thiol ester dehydrase-isomerase"/>
    <property type="match status" value="1"/>
</dbReference>
<dbReference type="Pfam" id="PF03331">
    <property type="entry name" value="LpxC"/>
    <property type="match status" value="2"/>
</dbReference>
<evidence type="ECO:0000313" key="17">
    <source>
        <dbReference type="EMBL" id="GAB1251387.1"/>
    </source>
</evidence>
<dbReference type="Pfam" id="PF07977">
    <property type="entry name" value="FabA"/>
    <property type="match status" value="1"/>
</dbReference>
<evidence type="ECO:0000256" key="10">
    <source>
        <dbReference type="ARBA" id="ARBA00022833"/>
    </source>
</evidence>
<dbReference type="HAMAP" id="MF_00388">
    <property type="entry name" value="LpxC"/>
    <property type="match status" value="1"/>
</dbReference>
<evidence type="ECO:0000256" key="7">
    <source>
        <dbReference type="ARBA" id="ARBA00022556"/>
    </source>
</evidence>
<dbReference type="InterPro" id="IPR013114">
    <property type="entry name" value="FabA_FabZ"/>
</dbReference>
<dbReference type="NCBIfam" id="NF000582">
    <property type="entry name" value="PRK00006.1"/>
    <property type="match status" value="1"/>
</dbReference>
<evidence type="ECO:0000256" key="6">
    <source>
        <dbReference type="ARBA" id="ARBA00022516"/>
    </source>
</evidence>
<evidence type="ECO:0000256" key="8">
    <source>
        <dbReference type="ARBA" id="ARBA00022723"/>
    </source>
</evidence>
<dbReference type="PANTHER" id="PTHR33694">
    <property type="entry name" value="UDP-3-O-ACYL-N-ACETYLGLUCOSAMINE DEACETYLASE 1, MITOCHONDRIAL-RELATED"/>
    <property type="match status" value="1"/>
</dbReference>
<feature type="binding site" evidence="15">
    <location>
        <position position="262"/>
    </location>
    <ligand>
        <name>Zn(2+)</name>
        <dbReference type="ChEBI" id="CHEBI:29105"/>
    </ligand>
</feature>
<dbReference type="InterPro" id="IPR004463">
    <property type="entry name" value="UDP-acyl_GlcNac_deAcase"/>
</dbReference>
<dbReference type="PANTHER" id="PTHR33694:SF1">
    <property type="entry name" value="UDP-3-O-ACYL-N-ACETYLGLUCOSAMINE DEACETYLASE 1, MITOCHONDRIAL-RELATED"/>
    <property type="match status" value="1"/>
</dbReference>
<evidence type="ECO:0000256" key="2">
    <source>
        <dbReference type="ARBA" id="ARBA00002923"/>
    </source>
</evidence>
<evidence type="ECO:0000256" key="12">
    <source>
        <dbReference type="ARBA" id="ARBA00023239"/>
    </source>
</evidence>
<comment type="similarity">
    <text evidence="15">Belongs to the LpxC family.</text>
</comment>
<evidence type="ECO:0000256" key="15">
    <source>
        <dbReference type="HAMAP-Rule" id="MF_00388"/>
    </source>
</evidence>
<dbReference type="InterPro" id="IPR015870">
    <property type="entry name" value="UDP-acyl_N-AcGlcN_deAcase_N"/>
</dbReference>
<protein>
    <recommendedName>
        <fullName evidence="15 16">Multifunctional fusion protein</fullName>
    </recommendedName>
    <domain>
        <recommendedName>
            <fullName evidence="16">3-hydroxyacyl-[acyl-carrier-protein] dehydratase FabZ</fullName>
            <ecNumber evidence="16">4.2.1.59</ecNumber>
        </recommendedName>
        <alternativeName>
            <fullName evidence="16">(3R)-hydroxymyristoyl-[acyl-carrier-protein] dehydratase</fullName>
        </alternativeName>
        <alternativeName>
            <fullName evidence="16">Beta-hydroxyacyl-ACP dehydratase</fullName>
            <shortName evidence="16">(3R)-hydroxymyristoyl-ACP dehydrase</shortName>
        </alternativeName>
    </domain>
    <domain>
        <recommendedName>
            <fullName evidence="15">UDP-3-O-acyl-N-acetylglucosamine deacetylase</fullName>
            <shortName evidence="15">UDP-3-O-acyl-GlcNAc deacetylase</shortName>
            <ecNumber evidence="15">3.5.1.108</ecNumber>
        </recommendedName>
        <alternativeName>
            <fullName evidence="15">UDP-3-O-[R-3-hydroxymyristoyl]-N-acetylglucosamine deacetylase</fullName>
        </alternativeName>
    </domain>
</protein>
<comment type="function">
    <text evidence="2 15">Catalyzes the hydrolysis of UDP-3-O-myristoyl-N-acetylglucosamine to form UDP-3-O-myristoylglucosamine and acetate, the committed step in lipid A biosynthesis.</text>
</comment>
<dbReference type="SUPFAM" id="SSF54211">
    <property type="entry name" value="Ribosomal protein S5 domain 2-like"/>
    <property type="match status" value="2"/>
</dbReference>
<organism evidence="17 18">
    <name type="scientific">Porphyromonas miyakawae</name>
    <dbReference type="NCBI Taxonomy" id="3137470"/>
    <lineage>
        <taxon>Bacteria</taxon>
        <taxon>Pseudomonadati</taxon>
        <taxon>Bacteroidota</taxon>
        <taxon>Bacteroidia</taxon>
        <taxon>Bacteroidales</taxon>
        <taxon>Porphyromonadaceae</taxon>
        <taxon>Porphyromonas</taxon>
    </lineage>
</organism>
<dbReference type="NCBIfam" id="TIGR01750">
    <property type="entry name" value="fabZ"/>
    <property type="match status" value="1"/>
</dbReference>
<feature type="active site" description="Proton donor" evidence="15">
    <location>
        <position position="285"/>
    </location>
</feature>
<evidence type="ECO:0000256" key="5">
    <source>
        <dbReference type="ARBA" id="ARBA00022490"/>
    </source>
</evidence>
<evidence type="ECO:0000256" key="11">
    <source>
        <dbReference type="ARBA" id="ARBA00023098"/>
    </source>
</evidence>
<dbReference type="Gene3D" id="3.10.129.10">
    <property type="entry name" value="Hotdog Thioesterase"/>
    <property type="match status" value="1"/>
</dbReference>
<name>A0ABQ0E102_9PORP</name>
<evidence type="ECO:0000313" key="18">
    <source>
        <dbReference type="Proteomes" id="UP001628220"/>
    </source>
</evidence>
<feature type="active site" evidence="16">
    <location>
        <position position="362"/>
    </location>
</feature>
<keyword evidence="10 15" id="KW-0862">Zinc</keyword>
<dbReference type="HAMAP" id="MF_00406">
    <property type="entry name" value="FabZ"/>
    <property type="match status" value="1"/>
</dbReference>
<dbReference type="InterPro" id="IPR029069">
    <property type="entry name" value="HotDog_dom_sf"/>
</dbReference>
<dbReference type="Gene3D" id="3.30.1700.10">
    <property type="entry name" value="lpxc deacetylase, domain 2"/>
    <property type="match status" value="1"/>
</dbReference>
<keyword evidence="7 15" id="KW-0441">Lipid A biosynthesis</keyword>
<evidence type="ECO:0000256" key="9">
    <source>
        <dbReference type="ARBA" id="ARBA00022801"/>
    </source>
</evidence>
<dbReference type="Gene3D" id="3.30.230.20">
    <property type="entry name" value="lpxc deacetylase, domain 1"/>
    <property type="match status" value="1"/>
</dbReference>
<dbReference type="EC" id="3.5.1.108" evidence="15"/>